<proteinExistence type="predicted"/>
<dbReference type="EMBL" id="JAVBVO010000005">
    <property type="protein sequence ID" value="MDZ5760279.1"/>
    <property type="molecule type" value="Genomic_DNA"/>
</dbReference>
<evidence type="ECO:0000313" key="2">
    <source>
        <dbReference type="Proteomes" id="UP001290462"/>
    </source>
</evidence>
<dbReference type="RefSeq" id="WP_315527807.1">
    <property type="nucleotide sequence ID" value="NZ_JAVBVO010000005.1"/>
</dbReference>
<reference evidence="1" key="1">
    <citation type="submission" date="2023-08" db="EMBL/GenBank/DDBJ databases">
        <title>Genomic characterization of piscicolin 126 produced by Carnobacterium maltaromaticum CM22 strain isolated from salmon (Salmo salar).</title>
        <authorList>
            <person name="Gonzalez-Gragera E."/>
            <person name="Garcia-Lopez J.D."/>
            <person name="Teso-Perez C."/>
            <person name="Gimenez-Hernandez I."/>
            <person name="Peralta-Sanchez J.M."/>
            <person name="Valdivia E."/>
            <person name="Montalban-Lopez M."/>
            <person name="Martin-Platero A.M."/>
            <person name="Banos A."/>
            <person name="Martinez-Bueno M."/>
        </authorList>
    </citation>
    <scope>NUCLEOTIDE SEQUENCE</scope>
    <source>
        <strain evidence="1">CM22</strain>
    </source>
</reference>
<name>A0AAW9K089_CARML</name>
<protein>
    <submittedName>
        <fullName evidence="1">Uncharacterized protein</fullName>
    </submittedName>
</protein>
<comment type="caution">
    <text evidence="1">The sequence shown here is derived from an EMBL/GenBank/DDBJ whole genome shotgun (WGS) entry which is preliminary data.</text>
</comment>
<dbReference type="AlphaFoldDB" id="A0AAW9K089"/>
<organism evidence="1 2">
    <name type="scientific">Carnobacterium maltaromaticum</name>
    <name type="common">Carnobacterium piscicola</name>
    <dbReference type="NCBI Taxonomy" id="2751"/>
    <lineage>
        <taxon>Bacteria</taxon>
        <taxon>Bacillati</taxon>
        <taxon>Bacillota</taxon>
        <taxon>Bacilli</taxon>
        <taxon>Lactobacillales</taxon>
        <taxon>Carnobacteriaceae</taxon>
        <taxon>Carnobacterium</taxon>
    </lineage>
</organism>
<sequence length="91" mass="10589">MITEYTRNNLVENYHNQVTSIRLNDETIVNDFLINQVVVDVYSIEFDVPREIKEIKKLEVMGEAIVLSKIKLFVPIETDTRFKYILKIGGA</sequence>
<evidence type="ECO:0000313" key="1">
    <source>
        <dbReference type="EMBL" id="MDZ5760279.1"/>
    </source>
</evidence>
<dbReference type="Proteomes" id="UP001290462">
    <property type="component" value="Unassembled WGS sequence"/>
</dbReference>
<gene>
    <name evidence="1" type="ORF">RAK27_16700</name>
</gene>
<accession>A0AAW9K089</accession>